<feature type="domain" description="Aminotransferase class I/classII large" evidence="5">
    <location>
        <begin position="38"/>
        <end position="365"/>
    </location>
</feature>
<dbReference type="CDD" id="cd00609">
    <property type="entry name" value="AAT_like"/>
    <property type="match status" value="1"/>
</dbReference>
<organism evidence="6">
    <name type="scientific">freshwater metagenome</name>
    <dbReference type="NCBI Taxonomy" id="449393"/>
    <lineage>
        <taxon>unclassified sequences</taxon>
        <taxon>metagenomes</taxon>
        <taxon>ecological metagenomes</taxon>
    </lineage>
</organism>
<evidence type="ECO:0000313" key="6">
    <source>
        <dbReference type="EMBL" id="CAB4700488.1"/>
    </source>
</evidence>
<dbReference type="GO" id="GO:0004400">
    <property type="term" value="F:histidinol-phosphate transaminase activity"/>
    <property type="evidence" value="ECO:0007669"/>
    <property type="project" value="InterPro"/>
</dbReference>
<keyword evidence="4" id="KW-0663">Pyridoxal phosphate</keyword>
<dbReference type="PANTHER" id="PTHR43643">
    <property type="entry name" value="HISTIDINOL-PHOSPHATE AMINOTRANSFERASE 2"/>
    <property type="match status" value="1"/>
</dbReference>
<name>A0A6J6PVD0_9ZZZZ</name>
<evidence type="ECO:0000256" key="4">
    <source>
        <dbReference type="ARBA" id="ARBA00022898"/>
    </source>
</evidence>
<accession>A0A6J6PVD0</accession>
<proteinExistence type="inferred from homology"/>
<dbReference type="GO" id="GO:0030170">
    <property type="term" value="F:pyridoxal phosphate binding"/>
    <property type="evidence" value="ECO:0007669"/>
    <property type="project" value="InterPro"/>
</dbReference>
<dbReference type="InterPro" id="IPR015421">
    <property type="entry name" value="PyrdxlP-dep_Trfase_major"/>
</dbReference>
<keyword evidence="3" id="KW-0808">Transferase</keyword>
<dbReference type="AlphaFoldDB" id="A0A6J6PVD0"/>
<protein>
    <submittedName>
        <fullName evidence="6">Unannotated protein</fullName>
    </submittedName>
</protein>
<evidence type="ECO:0000256" key="3">
    <source>
        <dbReference type="ARBA" id="ARBA00022679"/>
    </source>
</evidence>
<evidence type="ECO:0000256" key="1">
    <source>
        <dbReference type="ARBA" id="ARBA00001933"/>
    </source>
</evidence>
<dbReference type="InterPro" id="IPR015424">
    <property type="entry name" value="PyrdxlP-dep_Trfase"/>
</dbReference>
<evidence type="ECO:0000256" key="2">
    <source>
        <dbReference type="ARBA" id="ARBA00022576"/>
    </source>
</evidence>
<dbReference type="SUPFAM" id="SSF53383">
    <property type="entry name" value="PLP-dependent transferases"/>
    <property type="match status" value="1"/>
</dbReference>
<dbReference type="InterPro" id="IPR004839">
    <property type="entry name" value="Aminotransferase_I/II_large"/>
</dbReference>
<keyword evidence="2" id="KW-0032">Aminotransferase</keyword>
<dbReference type="InterPro" id="IPR050106">
    <property type="entry name" value="HistidinolP_aminotransfase"/>
</dbReference>
<dbReference type="InterPro" id="IPR015422">
    <property type="entry name" value="PyrdxlP-dep_Trfase_small"/>
</dbReference>
<dbReference type="HAMAP" id="MF_01023">
    <property type="entry name" value="HisC_aminotrans_2"/>
    <property type="match status" value="1"/>
</dbReference>
<dbReference type="GO" id="GO:0000105">
    <property type="term" value="P:L-histidine biosynthetic process"/>
    <property type="evidence" value="ECO:0007669"/>
    <property type="project" value="InterPro"/>
</dbReference>
<dbReference type="Gene3D" id="3.90.1150.10">
    <property type="entry name" value="Aspartate Aminotransferase, domain 1"/>
    <property type="match status" value="1"/>
</dbReference>
<reference evidence="6" key="1">
    <citation type="submission" date="2020-05" db="EMBL/GenBank/DDBJ databases">
        <authorList>
            <person name="Chiriac C."/>
            <person name="Salcher M."/>
            <person name="Ghai R."/>
            <person name="Kavagutti S V."/>
        </authorList>
    </citation>
    <scope>NUCLEOTIDE SEQUENCE</scope>
</reference>
<dbReference type="EMBL" id="CAEZXP010000004">
    <property type="protein sequence ID" value="CAB4700488.1"/>
    <property type="molecule type" value="Genomic_DNA"/>
</dbReference>
<evidence type="ECO:0000259" key="5">
    <source>
        <dbReference type="Pfam" id="PF00155"/>
    </source>
</evidence>
<gene>
    <name evidence="6" type="ORF">UFOPK2399_01314</name>
</gene>
<dbReference type="Gene3D" id="3.40.640.10">
    <property type="entry name" value="Type I PLP-dependent aspartate aminotransferase-like (Major domain)"/>
    <property type="match status" value="1"/>
</dbReference>
<dbReference type="NCBIfam" id="TIGR01141">
    <property type="entry name" value="hisC"/>
    <property type="match status" value="1"/>
</dbReference>
<dbReference type="PANTHER" id="PTHR43643:SF3">
    <property type="entry name" value="HISTIDINOL-PHOSPHATE AMINOTRANSFERASE"/>
    <property type="match status" value="1"/>
</dbReference>
<sequence length="373" mass="39488">MEASNTSSSLIRPAVAELTPYVPGKPVEDVQRELGLERVVKLASNEGPFGPFPAALEVMAKVANDLNRYPDGGTFRLHDALAARHGVAFGNVVAGSGADGCIDMLSQALLDPGDEIVCGWPSFPSYFIYARKQGANAVTVPLIDGRYDLDGLLAAITPKTKIVYVCQPNNPTGTASTRAELDRFMAALPAHVIAVIDQAYFEYIDDPDYGDAVEEYLKPGRPVVVLRTFSKIYGLAGLRVGYAVGPSDVIAAMSKVRRPFDITTTAQLAAVASLDDDAELARRRAINAAGMARLDEIVRAHGLTPQAGALGNFLYVDVGDDAAGLYERLLRAGVIVRPLGGFGSHTAIRVSVGTPEELDFFAAALPGALSANA</sequence>
<dbReference type="InterPro" id="IPR005861">
    <property type="entry name" value="HisP_aminotrans"/>
</dbReference>
<comment type="cofactor">
    <cofactor evidence="1">
        <name>pyridoxal 5'-phosphate</name>
        <dbReference type="ChEBI" id="CHEBI:597326"/>
    </cofactor>
</comment>
<dbReference type="Pfam" id="PF00155">
    <property type="entry name" value="Aminotran_1_2"/>
    <property type="match status" value="1"/>
</dbReference>